<accession>A0ACC2ZVX1</accession>
<sequence>MPSSNAKPEIPKPSAEVSNMAYMNCQTCTIDLRPLNLPVARNTQDSTFRQIYDDYITTNKSPKSSQHEHARQLSSAVLSLKVGIAPPVAFPTETVYGLGADATNPSSIAGIFAAKGRPSDNPLIVHVSSIEHLERCLGGTPEKSAIPLVYHDLMRAFWPGPLTILIPVPPEGQGVKFAPNVHPGQRTIGFRIPSSQYARFLLAVTDRPIAGPSANSSGKPSPTTAKHVLDDLDGKINFILDGGSCDVGVESTVVDGLGEVPLILRPGGLSKVDLKRWGQKNKNVWANVENGWEVSKGVKRKRSGEGEQNKNGDVRHTPQRNGMAKRKHSANLEYVLNSTTEESDMQEVEAAPRAPGMKYKHYAPKGWMILFDAAGHDHCTHDPETTSILRDTLKSQISMRGFPSDLPAEHRDSIASTSSASSLVEIQQSFTIAFLTSTSWPPFAGLETYIQSLFPTWKLEHLPGGSDQGFALCSGPAQGPGPLTKNGVVPERRLNVHTLDLGRDATTISNRLFATLRTCDDLECDFIFAEAPTRSSVHQSRKKEPVIINQIEEDGEFETVLERMKKAASAVLQLHW</sequence>
<keyword evidence="2" id="KW-1185">Reference proteome</keyword>
<gene>
    <name evidence="1" type="ORF">H2198_008907</name>
</gene>
<dbReference type="EMBL" id="JAPDRQ010000233">
    <property type="protein sequence ID" value="KAJ9651842.1"/>
    <property type="molecule type" value="Genomic_DNA"/>
</dbReference>
<evidence type="ECO:0000313" key="1">
    <source>
        <dbReference type="EMBL" id="KAJ9651842.1"/>
    </source>
</evidence>
<reference evidence="1" key="1">
    <citation type="submission" date="2022-10" db="EMBL/GenBank/DDBJ databases">
        <title>Culturing micro-colonial fungi from biological soil crusts in the Mojave desert and describing Neophaeococcomyces mojavensis, and introducing the new genera and species Taxawa tesnikishii.</title>
        <authorList>
            <person name="Kurbessoian T."/>
            <person name="Stajich J.E."/>
        </authorList>
    </citation>
    <scope>NUCLEOTIDE SEQUENCE</scope>
    <source>
        <strain evidence="1">JES_112</strain>
    </source>
</reference>
<protein>
    <submittedName>
        <fullName evidence="1">Uncharacterized protein</fullName>
    </submittedName>
</protein>
<name>A0ACC2ZVX1_9EURO</name>
<comment type="caution">
    <text evidence="1">The sequence shown here is derived from an EMBL/GenBank/DDBJ whole genome shotgun (WGS) entry which is preliminary data.</text>
</comment>
<evidence type="ECO:0000313" key="2">
    <source>
        <dbReference type="Proteomes" id="UP001172386"/>
    </source>
</evidence>
<dbReference type="Proteomes" id="UP001172386">
    <property type="component" value="Unassembled WGS sequence"/>
</dbReference>
<proteinExistence type="predicted"/>
<organism evidence="1 2">
    <name type="scientific">Neophaeococcomyces mojaviensis</name>
    <dbReference type="NCBI Taxonomy" id="3383035"/>
    <lineage>
        <taxon>Eukaryota</taxon>
        <taxon>Fungi</taxon>
        <taxon>Dikarya</taxon>
        <taxon>Ascomycota</taxon>
        <taxon>Pezizomycotina</taxon>
        <taxon>Eurotiomycetes</taxon>
        <taxon>Chaetothyriomycetidae</taxon>
        <taxon>Chaetothyriales</taxon>
        <taxon>Chaetothyriales incertae sedis</taxon>
        <taxon>Neophaeococcomyces</taxon>
    </lineage>
</organism>